<evidence type="ECO:0000256" key="9">
    <source>
        <dbReference type="SAM" id="MobiDB-lite"/>
    </source>
</evidence>
<keyword evidence="6 8" id="KW-0539">Nucleus</keyword>
<dbReference type="GO" id="GO:0070847">
    <property type="term" value="C:core mediator complex"/>
    <property type="evidence" value="ECO:0007669"/>
    <property type="project" value="TreeGrafter"/>
</dbReference>
<evidence type="ECO:0000256" key="4">
    <source>
        <dbReference type="ARBA" id="ARBA00023015"/>
    </source>
</evidence>
<evidence type="ECO:0000256" key="3">
    <source>
        <dbReference type="ARBA" id="ARBA00019612"/>
    </source>
</evidence>
<comment type="caution">
    <text evidence="10">The sequence shown here is derived from an EMBL/GenBank/DDBJ whole genome shotgun (WGS) entry which is preliminary data.</text>
</comment>
<feature type="region of interest" description="Disordered" evidence="9">
    <location>
        <begin position="92"/>
        <end position="116"/>
    </location>
</feature>
<dbReference type="Gene3D" id="2.40.320.10">
    <property type="entry name" value="Hypothetical Protein Pfu-838710-001"/>
    <property type="match status" value="1"/>
</dbReference>
<comment type="function">
    <text evidence="8">Component of the Mediator complex, a coactivator involved in the regulated transcription of nearly all RNA polymerase II-dependent genes. Mediator functions as a bridge to convey information from gene-specific regulatory proteins to the basal RNA polymerase II transcription machinery. Mediator is recruited to promoters by direct interactions with regulatory proteins and serves as a scaffold for the assembly of a functional preinitiation complex with RNA polymerase II and the general transcription factors.</text>
</comment>
<evidence type="ECO:0000256" key="7">
    <source>
        <dbReference type="ARBA" id="ARBA00032012"/>
    </source>
</evidence>
<dbReference type="PANTHER" id="PTHR13321">
    <property type="entry name" value="MEDIATOR OF RNA POLYMERASE II TRANSCRIPTION, SUBUNIT 18"/>
    <property type="match status" value="1"/>
</dbReference>
<dbReference type="AlphaFoldDB" id="A0AAV9U313"/>
<gene>
    <name evidence="10" type="primary">SRB5</name>
    <name evidence="8" type="synonym">MED18</name>
    <name evidence="10" type="ORF">TWF730_003450</name>
</gene>
<keyword evidence="8" id="KW-0010">Activator</keyword>
<keyword evidence="11" id="KW-1185">Reference proteome</keyword>
<name>A0AAV9U313_9PEZI</name>
<evidence type="ECO:0000256" key="6">
    <source>
        <dbReference type="ARBA" id="ARBA00023242"/>
    </source>
</evidence>
<dbReference type="GO" id="GO:0003712">
    <property type="term" value="F:transcription coregulator activity"/>
    <property type="evidence" value="ECO:0007669"/>
    <property type="project" value="InterPro"/>
</dbReference>
<evidence type="ECO:0000256" key="5">
    <source>
        <dbReference type="ARBA" id="ARBA00023163"/>
    </source>
</evidence>
<comment type="similarity">
    <text evidence="2 8">Belongs to the Mediator complex subunit 18 family.</text>
</comment>
<dbReference type="EMBL" id="JAVHNS010000015">
    <property type="protein sequence ID" value="KAK6334235.1"/>
    <property type="molecule type" value="Genomic_DNA"/>
</dbReference>
<comment type="subunit">
    <text evidence="8">Component of the Mediator complex.</text>
</comment>
<dbReference type="InterPro" id="IPR019095">
    <property type="entry name" value="Mediator_Med18"/>
</dbReference>
<dbReference type="Pfam" id="PF09637">
    <property type="entry name" value="Med18"/>
    <property type="match status" value="1"/>
</dbReference>
<comment type="subcellular location">
    <subcellularLocation>
        <location evidence="1 8">Nucleus</location>
    </subcellularLocation>
</comment>
<reference evidence="10 11" key="1">
    <citation type="submission" date="2019-10" db="EMBL/GenBank/DDBJ databases">
        <authorList>
            <person name="Palmer J.M."/>
        </authorList>
    </citation>
    <scope>NUCLEOTIDE SEQUENCE [LARGE SCALE GENOMIC DNA]</scope>
    <source>
        <strain evidence="10 11">TWF730</strain>
    </source>
</reference>
<dbReference type="GO" id="GO:0006369">
    <property type="term" value="P:termination of RNA polymerase II transcription"/>
    <property type="evidence" value="ECO:0007669"/>
    <property type="project" value="TreeGrafter"/>
</dbReference>
<evidence type="ECO:0000256" key="8">
    <source>
        <dbReference type="RuleBase" id="RU364150"/>
    </source>
</evidence>
<keyword evidence="4 8" id="KW-0805">Transcription regulation</keyword>
<evidence type="ECO:0000313" key="11">
    <source>
        <dbReference type="Proteomes" id="UP001373714"/>
    </source>
</evidence>
<evidence type="ECO:0000256" key="1">
    <source>
        <dbReference type="ARBA" id="ARBA00004123"/>
    </source>
</evidence>
<dbReference type="PANTHER" id="PTHR13321:SF2">
    <property type="entry name" value="MEDIATOR OF RNA POLYMERASE II TRANSCRIPTION SUBUNIT 18"/>
    <property type="match status" value="1"/>
</dbReference>
<keyword evidence="5 8" id="KW-0804">Transcription</keyword>
<proteinExistence type="inferred from homology"/>
<dbReference type="Proteomes" id="UP001373714">
    <property type="component" value="Unassembled WGS sequence"/>
</dbReference>
<protein>
    <recommendedName>
        <fullName evidence="3 8">Mediator of RNA polymerase II transcription subunit 18</fullName>
    </recommendedName>
    <alternativeName>
        <fullName evidence="7 8">Mediator complex subunit 18</fullName>
    </alternativeName>
</protein>
<sequence>MLEPQITMHELSLFAHVPNSRAAHVERALKTVTGMSGVPLLEHHLIYKPKRNRQTIGGTASGSNSAGPANTGAAGDFYYLQLVADILKKNESQKSDPGIAGQPASATMPDPQGGDAMEVDSVQVTAEEDKVTPYEIRKQKWTIRFSDLPEVSGKRPVTSRMVHNAAVHEGDALSFVDSLGYMPISEYVLSGDYFVYHNIYITLTRILLPSQSFTPFPTSSLRKLDPADSFLLQASIKVPSANEQETMNKGVEELKTLRAELKGVIELEPGDRLSLDTRVR</sequence>
<accession>A0AAV9U313</accession>
<evidence type="ECO:0000313" key="10">
    <source>
        <dbReference type="EMBL" id="KAK6334235.1"/>
    </source>
</evidence>
<dbReference type="GO" id="GO:0006357">
    <property type="term" value="P:regulation of transcription by RNA polymerase II"/>
    <property type="evidence" value="ECO:0007669"/>
    <property type="project" value="InterPro"/>
</dbReference>
<dbReference type="GO" id="GO:0016592">
    <property type="term" value="C:mediator complex"/>
    <property type="evidence" value="ECO:0007669"/>
    <property type="project" value="InterPro"/>
</dbReference>
<evidence type="ECO:0000256" key="2">
    <source>
        <dbReference type="ARBA" id="ARBA00009814"/>
    </source>
</evidence>
<organism evidence="10 11">
    <name type="scientific">Orbilia blumenaviensis</name>
    <dbReference type="NCBI Taxonomy" id="1796055"/>
    <lineage>
        <taxon>Eukaryota</taxon>
        <taxon>Fungi</taxon>
        <taxon>Dikarya</taxon>
        <taxon>Ascomycota</taxon>
        <taxon>Pezizomycotina</taxon>
        <taxon>Orbiliomycetes</taxon>
        <taxon>Orbiliales</taxon>
        <taxon>Orbiliaceae</taxon>
        <taxon>Orbilia</taxon>
    </lineage>
</organism>